<comment type="catalytic activity">
    <reaction evidence="6">
        <text>a 2'-deoxyadenosine in DNA + S-adenosyl-L-methionine = an N(6)-methyl-2'-deoxyadenosine in DNA + S-adenosyl-L-homocysteine + H(+)</text>
        <dbReference type="Rhea" id="RHEA:15197"/>
        <dbReference type="Rhea" id="RHEA-COMP:12418"/>
        <dbReference type="Rhea" id="RHEA-COMP:12419"/>
        <dbReference type="ChEBI" id="CHEBI:15378"/>
        <dbReference type="ChEBI" id="CHEBI:57856"/>
        <dbReference type="ChEBI" id="CHEBI:59789"/>
        <dbReference type="ChEBI" id="CHEBI:90615"/>
        <dbReference type="ChEBI" id="CHEBI:90616"/>
        <dbReference type="EC" id="2.1.1.72"/>
    </reaction>
</comment>
<keyword evidence="3" id="KW-0808">Transferase</keyword>
<keyword evidence="2 8" id="KW-0489">Methyltransferase</keyword>
<feature type="domain" description="DNA methylase adenine-specific" evidence="7">
    <location>
        <begin position="1"/>
        <end position="133"/>
    </location>
</feature>
<dbReference type="InterPro" id="IPR051537">
    <property type="entry name" value="DNA_Adenine_Mtase"/>
</dbReference>
<evidence type="ECO:0000256" key="6">
    <source>
        <dbReference type="ARBA" id="ARBA00047942"/>
    </source>
</evidence>
<keyword evidence="5" id="KW-0680">Restriction system</keyword>
<dbReference type="GO" id="GO:0003677">
    <property type="term" value="F:DNA binding"/>
    <property type="evidence" value="ECO:0007669"/>
    <property type="project" value="InterPro"/>
</dbReference>
<evidence type="ECO:0000313" key="9">
    <source>
        <dbReference type="Proteomes" id="UP000034751"/>
    </source>
</evidence>
<evidence type="ECO:0000256" key="2">
    <source>
        <dbReference type="ARBA" id="ARBA00022603"/>
    </source>
</evidence>
<dbReference type="GO" id="GO:0032259">
    <property type="term" value="P:methylation"/>
    <property type="evidence" value="ECO:0007669"/>
    <property type="project" value="UniProtKB-KW"/>
</dbReference>
<dbReference type="SUPFAM" id="SSF53335">
    <property type="entry name" value="S-adenosyl-L-methionine-dependent methyltransferases"/>
    <property type="match status" value="1"/>
</dbReference>
<proteinExistence type="predicted"/>
<dbReference type="PANTHER" id="PTHR42933">
    <property type="entry name" value="SLR6095 PROTEIN"/>
    <property type="match status" value="1"/>
</dbReference>
<organism evidence="8 9">
    <name type="scientific">Candidatus Nomurabacteria bacterium GW2011_GWB1_43_7</name>
    <dbReference type="NCBI Taxonomy" id="1618747"/>
    <lineage>
        <taxon>Bacteria</taxon>
        <taxon>Candidatus Nomuraibacteriota</taxon>
    </lineage>
</organism>
<name>A0A0G1I6J6_9BACT</name>
<dbReference type="GO" id="GO:0009307">
    <property type="term" value="P:DNA restriction-modification system"/>
    <property type="evidence" value="ECO:0007669"/>
    <property type="project" value="UniProtKB-KW"/>
</dbReference>
<reference evidence="8 9" key="1">
    <citation type="journal article" date="2015" name="Nature">
        <title>rRNA introns, odd ribosomes, and small enigmatic genomes across a large radiation of phyla.</title>
        <authorList>
            <person name="Brown C.T."/>
            <person name="Hug L.A."/>
            <person name="Thomas B.C."/>
            <person name="Sharon I."/>
            <person name="Castelle C.J."/>
            <person name="Singh A."/>
            <person name="Wilkins M.J."/>
            <person name="Williams K.H."/>
            <person name="Banfield J.F."/>
        </authorList>
    </citation>
    <scope>NUCLEOTIDE SEQUENCE [LARGE SCALE GENOMIC DNA]</scope>
</reference>
<dbReference type="Pfam" id="PF02384">
    <property type="entry name" value="N6_Mtase"/>
    <property type="match status" value="1"/>
</dbReference>
<dbReference type="PANTHER" id="PTHR42933:SF3">
    <property type="entry name" value="TYPE I RESTRICTION ENZYME MJAVIII METHYLASE SUBUNIT"/>
    <property type="match status" value="1"/>
</dbReference>
<evidence type="ECO:0000256" key="1">
    <source>
        <dbReference type="ARBA" id="ARBA00011900"/>
    </source>
</evidence>
<dbReference type="STRING" id="1618747.UW02_C0022G0004"/>
<evidence type="ECO:0000256" key="3">
    <source>
        <dbReference type="ARBA" id="ARBA00022679"/>
    </source>
</evidence>
<gene>
    <name evidence="8" type="ORF">UW02_C0022G0004</name>
</gene>
<dbReference type="Gene3D" id="3.40.50.150">
    <property type="entry name" value="Vaccinia Virus protein VP39"/>
    <property type="match status" value="1"/>
</dbReference>
<dbReference type="AlphaFoldDB" id="A0A0G1I6J6"/>
<dbReference type="InterPro" id="IPR003356">
    <property type="entry name" value="DNA_methylase_A-5"/>
</dbReference>
<dbReference type="GO" id="GO:0008170">
    <property type="term" value="F:N-methyltransferase activity"/>
    <property type="evidence" value="ECO:0007669"/>
    <property type="project" value="InterPro"/>
</dbReference>
<dbReference type="Proteomes" id="UP000034751">
    <property type="component" value="Unassembled WGS sequence"/>
</dbReference>
<evidence type="ECO:0000256" key="5">
    <source>
        <dbReference type="ARBA" id="ARBA00022747"/>
    </source>
</evidence>
<sequence length="167" mass="19022">MPEGSLFGTNKDDKEIRRYMLENTKLEAVVSMPAGVFQPYAGVKTSFLIFKKKSAPKLDEKEKIWFFDMRGDGSSLSAAKKFGPQYKNDIPKLLELWGKGQATAKPYSWFTTVKEIAENDYILSANTYSPYNGEEEISHREPKEILKEIESGEKNLELTLSEVKKLL</sequence>
<keyword evidence="4" id="KW-0949">S-adenosyl-L-methionine</keyword>
<evidence type="ECO:0000256" key="4">
    <source>
        <dbReference type="ARBA" id="ARBA00022691"/>
    </source>
</evidence>
<comment type="caution">
    <text evidence="8">The sequence shown here is derived from an EMBL/GenBank/DDBJ whole genome shotgun (WGS) entry which is preliminary data.</text>
</comment>
<dbReference type="EMBL" id="LCGS01000022">
    <property type="protein sequence ID" value="KKT18779.1"/>
    <property type="molecule type" value="Genomic_DNA"/>
</dbReference>
<dbReference type="EC" id="2.1.1.72" evidence="1"/>
<protein>
    <recommendedName>
        <fullName evidence="1">site-specific DNA-methyltransferase (adenine-specific)</fullName>
        <ecNumber evidence="1">2.1.1.72</ecNumber>
    </recommendedName>
</protein>
<evidence type="ECO:0000259" key="7">
    <source>
        <dbReference type="Pfam" id="PF02384"/>
    </source>
</evidence>
<evidence type="ECO:0000313" key="8">
    <source>
        <dbReference type="EMBL" id="KKT18779.1"/>
    </source>
</evidence>
<dbReference type="InterPro" id="IPR029063">
    <property type="entry name" value="SAM-dependent_MTases_sf"/>
</dbReference>
<dbReference type="GO" id="GO:0009007">
    <property type="term" value="F:site-specific DNA-methyltransferase (adenine-specific) activity"/>
    <property type="evidence" value="ECO:0007669"/>
    <property type="project" value="UniProtKB-EC"/>
</dbReference>
<accession>A0A0G1I6J6</accession>